<evidence type="ECO:0000256" key="6">
    <source>
        <dbReference type="ARBA" id="ARBA00022989"/>
    </source>
</evidence>
<evidence type="ECO:0000259" key="11">
    <source>
        <dbReference type="Pfam" id="PF13721"/>
    </source>
</evidence>
<proteinExistence type="inferred from homology"/>
<feature type="domain" description="Protein export membrane protein SecD/SecF C-terminal" evidence="10">
    <location>
        <begin position="474"/>
        <end position="635"/>
    </location>
</feature>
<feature type="transmembrane region" description="Helical" evidence="9">
    <location>
        <begin position="618"/>
        <end position="641"/>
    </location>
</feature>
<gene>
    <name evidence="9" type="primary">secD</name>
    <name evidence="14" type="ORF">SAMN05216212_0862</name>
</gene>
<evidence type="ECO:0000256" key="1">
    <source>
        <dbReference type="ARBA" id="ARBA00004651"/>
    </source>
</evidence>
<reference evidence="15" key="1">
    <citation type="submission" date="2016-10" db="EMBL/GenBank/DDBJ databases">
        <authorList>
            <person name="Varghese N."/>
            <person name="Submissions S."/>
        </authorList>
    </citation>
    <scope>NUCLEOTIDE SEQUENCE [LARGE SCALE GENOMIC DNA]</scope>
    <source>
        <strain evidence="15">CGMCC 1.10658</strain>
    </source>
</reference>
<feature type="domain" description="Protein translocase subunit SecDF P1" evidence="12">
    <location>
        <begin position="260"/>
        <end position="317"/>
    </location>
</feature>
<sequence length="651" mass="71504">MHFHGCARISSDIAKLYRPAGLNYNNESSMNRYPIWKYLLILTVVALGFLYAAPNLYKPDPAVQISGQSTTMEIDQQLLARAEKALDEAGIEHFGGEVGEKAVLLRLGSVEDQLPAKRVIQESLGHSDYVVALNLASTTPEWLADLGASPMKLGLDLAGGVHFLMEVDTATIVRTNMEGYVQDVKAKLRAADARYRSVSLEDDREIVARFRSEELRDKAMSTMRKEFPELQLTEAGSGDNLEVRATLSEQEIKQLEDYAVTQNLTTLRNRVNELGVAEPIVQRQGRNRIVVELPGVQDTAEAKRIIGKTANLEYRMEARPDTLVTNKEYFEYRNEQQRQAYGGAWLERKVIIKGDRVTNARVGYDESGLPQVNITLDARGGELMHRATWKNVGRRMGTLFIESRFEPETVVDDQGNETVVQKRTDVKKIISLATVQSALGRQFRITGLDSAAEAQELALLLRAGALAAPMYFVEERVIGPSLGADNIQVGVKSVQIGLIGVLIFMLIFYRVFGLAANIALAVNLVLLVAVMSILGATLTLPGIAGIVLTVGMAVDANVLIFSRIREELRNGMPPQTAISAGFDNAYSTIVDANITTLIVAVILYAIGSGPVQGFAVTLSIGILTSMFSAIMGTRALINLFYGGRRVQKLWI</sequence>
<dbReference type="STRING" id="658219.SAMN05216212_0862"/>
<dbReference type="Proteomes" id="UP000199305">
    <property type="component" value="Unassembled WGS sequence"/>
</dbReference>
<dbReference type="InterPro" id="IPR005791">
    <property type="entry name" value="SecD"/>
</dbReference>
<evidence type="ECO:0000259" key="13">
    <source>
        <dbReference type="Pfam" id="PF22599"/>
    </source>
</evidence>
<dbReference type="NCBIfam" id="TIGR01129">
    <property type="entry name" value="secD"/>
    <property type="match status" value="1"/>
</dbReference>
<dbReference type="PANTHER" id="PTHR30081:SF1">
    <property type="entry name" value="PROTEIN TRANSLOCASE SUBUNIT SECD"/>
    <property type="match status" value="1"/>
</dbReference>
<organism evidence="14 15">
    <name type="scientific">Microbulbifer yueqingensis</name>
    <dbReference type="NCBI Taxonomy" id="658219"/>
    <lineage>
        <taxon>Bacteria</taxon>
        <taxon>Pseudomonadati</taxon>
        <taxon>Pseudomonadota</taxon>
        <taxon>Gammaproteobacteria</taxon>
        <taxon>Cellvibrionales</taxon>
        <taxon>Microbulbiferaceae</taxon>
        <taxon>Microbulbifer</taxon>
    </lineage>
</organism>
<accession>A0A1G8WUV6</accession>
<evidence type="ECO:0000313" key="15">
    <source>
        <dbReference type="Proteomes" id="UP000199305"/>
    </source>
</evidence>
<comment type="function">
    <text evidence="9">Part of the Sec protein translocase complex. Interacts with the SecYEG preprotein conducting channel. SecDF uses the proton motive force (PMF) to complete protein translocation after the ATP-dependent function of SecA.</text>
</comment>
<keyword evidence="8 9" id="KW-0472">Membrane</keyword>
<dbReference type="GO" id="GO:0015450">
    <property type="term" value="F:protein-transporting ATPase activity"/>
    <property type="evidence" value="ECO:0007669"/>
    <property type="project" value="InterPro"/>
</dbReference>
<dbReference type="GO" id="GO:0043952">
    <property type="term" value="P:protein transport by the Sec complex"/>
    <property type="evidence" value="ECO:0007669"/>
    <property type="project" value="UniProtKB-UniRule"/>
</dbReference>
<dbReference type="InterPro" id="IPR055344">
    <property type="entry name" value="SecD_SecF_C_bact"/>
</dbReference>
<keyword evidence="15" id="KW-1185">Reference proteome</keyword>
<dbReference type="PRINTS" id="PR00702">
    <property type="entry name" value="ACRIFLAVINRP"/>
</dbReference>
<dbReference type="InterPro" id="IPR027398">
    <property type="entry name" value="SecD-TM"/>
</dbReference>
<feature type="transmembrane region" description="Helical" evidence="9">
    <location>
        <begin position="494"/>
        <end position="512"/>
    </location>
</feature>
<dbReference type="NCBIfam" id="TIGR00916">
    <property type="entry name" value="2A0604s01"/>
    <property type="match status" value="1"/>
</dbReference>
<keyword evidence="5 9" id="KW-0653">Protein transport</keyword>
<dbReference type="InterPro" id="IPR022646">
    <property type="entry name" value="SecD/SecF_CS"/>
</dbReference>
<dbReference type="EMBL" id="FNFH01000002">
    <property type="protein sequence ID" value="SDJ81991.1"/>
    <property type="molecule type" value="Genomic_DNA"/>
</dbReference>
<keyword evidence="7 9" id="KW-0811">Translocation</keyword>
<feature type="transmembrane region" description="Helical" evidence="9">
    <location>
        <begin position="585"/>
        <end position="606"/>
    </location>
</feature>
<keyword evidence="3 9" id="KW-1003">Cell membrane</keyword>
<protein>
    <recommendedName>
        <fullName evidence="9">Protein translocase subunit SecD</fullName>
    </recommendedName>
</protein>
<dbReference type="Pfam" id="PF02355">
    <property type="entry name" value="SecD_SecF_C"/>
    <property type="match status" value="1"/>
</dbReference>
<comment type="similarity">
    <text evidence="9">Belongs to the SecD/SecF family. SecD subfamily.</text>
</comment>
<name>A0A1G8WUV6_9GAMM</name>
<dbReference type="Pfam" id="PF13721">
    <property type="entry name" value="SecD-TM1"/>
    <property type="match status" value="1"/>
</dbReference>
<dbReference type="InterPro" id="IPR048631">
    <property type="entry name" value="SecD_1st"/>
</dbReference>
<dbReference type="Gene3D" id="3.30.1360.200">
    <property type="match status" value="1"/>
</dbReference>
<evidence type="ECO:0000256" key="2">
    <source>
        <dbReference type="ARBA" id="ARBA00022448"/>
    </source>
</evidence>
<evidence type="ECO:0000259" key="12">
    <source>
        <dbReference type="Pfam" id="PF21760"/>
    </source>
</evidence>
<evidence type="ECO:0000256" key="7">
    <source>
        <dbReference type="ARBA" id="ARBA00023010"/>
    </source>
</evidence>
<evidence type="ECO:0000313" key="14">
    <source>
        <dbReference type="EMBL" id="SDJ81991.1"/>
    </source>
</evidence>
<dbReference type="Gene3D" id="1.20.1640.10">
    <property type="entry name" value="Multidrug efflux transporter AcrB transmembrane domain"/>
    <property type="match status" value="1"/>
</dbReference>
<dbReference type="InterPro" id="IPR001036">
    <property type="entry name" value="Acrflvin-R"/>
</dbReference>
<evidence type="ECO:0000256" key="3">
    <source>
        <dbReference type="ARBA" id="ARBA00022475"/>
    </source>
</evidence>
<keyword evidence="4 9" id="KW-0812">Transmembrane</keyword>
<feature type="domain" description="SecD export protein N-terminal TM" evidence="11">
    <location>
        <begin position="30"/>
        <end position="133"/>
    </location>
</feature>
<dbReference type="GO" id="GO:0005886">
    <property type="term" value="C:plasma membrane"/>
    <property type="evidence" value="ECO:0007669"/>
    <property type="project" value="UniProtKB-SubCell"/>
</dbReference>
<feature type="transmembrane region" description="Helical" evidence="9">
    <location>
        <begin position="35"/>
        <end position="53"/>
    </location>
</feature>
<evidence type="ECO:0000256" key="9">
    <source>
        <dbReference type="HAMAP-Rule" id="MF_01463"/>
    </source>
</evidence>
<dbReference type="GO" id="GO:0065002">
    <property type="term" value="P:intracellular protein transmembrane transport"/>
    <property type="evidence" value="ECO:0007669"/>
    <property type="project" value="UniProtKB-UniRule"/>
</dbReference>
<dbReference type="AlphaFoldDB" id="A0A1G8WUV6"/>
<dbReference type="GO" id="GO:0006605">
    <property type="term" value="P:protein targeting"/>
    <property type="evidence" value="ECO:0007669"/>
    <property type="project" value="UniProtKB-UniRule"/>
</dbReference>
<dbReference type="Pfam" id="PF07549">
    <property type="entry name" value="Sec_GG"/>
    <property type="match status" value="1"/>
</dbReference>
<dbReference type="FunFam" id="3.30.70.3400:FF:000003">
    <property type="entry name" value="Preprotein translocase subunit SecD"/>
    <property type="match status" value="1"/>
</dbReference>
<dbReference type="Pfam" id="PF21760">
    <property type="entry name" value="SecD_1st"/>
    <property type="match status" value="1"/>
</dbReference>
<keyword evidence="2 9" id="KW-0813">Transport</keyword>
<dbReference type="FunFam" id="1.20.1640.10:FF:000004">
    <property type="entry name" value="Protein translocase subunit SecD"/>
    <property type="match status" value="1"/>
</dbReference>
<feature type="domain" description="SecDF P1 head subdomain" evidence="13">
    <location>
        <begin position="340"/>
        <end position="468"/>
    </location>
</feature>
<keyword evidence="6 9" id="KW-1133">Transmembrane helix</keyword>
<evidence type="ECO:0000256" key="5">
    <source>
        <dbReference type="ARBA" id="ARBA00022927"/>
    </source>
</evidence>
<comment type="subunit">
    <text evidence="9">Forms a complex with SecF. Part of the essential Sec protein translocation apparatus which comprises SecA, SecYEG and auxiliary proteins SecDF-YajC and YidC.</text>
</comment>
<feature type="transmembrane region" description="Helical" evidence="9">
    <location>
        <begin position="543"/>
        <end position="564"/>
    </location>
</feature>
<evidence type="ECO:0000259" key="10">
    <source>
        <dbReference type="Pfam" id="PF02355"/>
    </source>
</evidence>
<dbReference type="HAMAP" id="MF_01463_B">
    <property type="entry name" value="SecD_B"/>
    <property type="match status" value="1"/>
</dbReference>
<dbReference type="Pfam" id="PF22599">
    <property type="entry name" value="SecDF_P1_head"/>
    <property type="match status" value="1"/>
</dbReference>
<dbReference type="PANTHER" id="PTHR30081">
    <property type="entry name" value="PROTEIN-EXPORT MEMBRANE PROTEIN SEC"/>
    <property type="match status" value="1"/>
</dbReference>
<comment type="subcellular location">
    <subcellularLocation>
        <location evidence="1 9">Cell membrane</location>
        <topology evidence="1 9">Multi-pass membrane protein</topology>
    </subcellularLocation>
</comment>
<dbReference type="InterPro" id="IPR022813">
    <property type="entry name" value="SecD/SecF_arch_bac"/>
</dbReference>
<feature type="transmembrane region" description="Helical" evidence="9">
    <location>
        <begin position="519"/>
        <end position="537"/>
    </location>
</feature>
<dbReference type="SUPFAM" id="SSF82866">
    <property type="entry name" value="Multidrug efflux transporter AcrB transmembrane domain"/>
    <property type="match status" value="1"/>
</dbReference>
<dbReference type="InterPro" id="IPR054384">
    <property type="entry name" value="SecDF_P1_head"/>
</dbReference>
<dbReference type="InterPro" id="IPR048634">
    <property type="entry name" value="SecD_SecF_C"/>
</dbReference>
<evidence type="ECO:0000256" key="4">
    <source>
        <dbReference type="ARBA" id="ARBA00022692"/>
    </source>
</evidence>
<dbReference type="Gene3D" id="3.30.70.3400">
    <property type="match status" value="2"/>
</dbReference>
<evidence type="ECO:0000256" key="8">
    <source>
        <dbReference type="ARBA" id="ARBA00023136"/>
    </source>
</evidence>